<dbReference type="AlphaFoldDB" id="A0AB33IRS5"/>
<proteinExistence type="predicted"/>
<organism evidence="1">
    <name type="scientific">Prevotella sp. GTC17253</name>
    <dbReference type="NCBI Taxonomy" id="3236793"/>
    <lineage>
        <taxon>Bacteria</taxon>
        <taxon>Pseudomonadati</taxon>
        <taxon>Bacteroidota</taxon>
        <taxon>Bacteroidia</taxon>
        <taxon>Bacteroidales</taxon>
        <taxon>Prevotellaceae</taxon>
        <taxon>Prevotella</taxon>
    </lineage>
</organism>
<name>A0AB33IRS5_9BACT</name>
<gene>
    <name evidence="1" type="ORF">GTC17253_07560</name>
</gene>
<sequence length="69" mass="8095">MKKTMIELICKTCCCKLEEASEYLESEVQNLMELQEVNDLRYSDFELACSNLGLDNDYIPYFINRLAFV</sequence>
<evidence type="ECO:0000313" key="1">
    <source>
        <dbReference type="EMBL" id="BFO70790.1"/>
    </source>
</evidence>
<protein>
    <submittedName>
        <fullName evidence="1">Uncharacterized protein</fullName>
    </submittedName>
</protein>
<accession>A0AB33IRS5</accession>
<reference evidence="1" key="1">
    <citation type="submission" date="2024-07" db="EMBL/GenBank/DDBJ databases">
        <title>Complete genome sequence of Prevotella sp. YM-2024 GTC17253.</title>
        <authorList>
            <person name="Hayashi M."/>
            <person name="Muto Y."/>
            <person name="Tanaka K."/>
            <person name="Niwa H."/>
        </authorList>
    </citation>
    <scope>NUCLEOTIDE SEQUENCE</scope>
    <source>
        <strain evidence="1">GTC17253</strain>
    </source>
</reference>
<dbReference type="EMBL" id="AP035785">
    <property type="protein sequence ID" value="BFO70790.1"/>
    <property type="molecule type" value="Genomic_DNA"/>
</dbReference>